<comment type="cofactor">
    <cofactor evidence="1">
        <name>FAD</name>
        <dbReference type="ChEBI" id="CHEBI:57692"/>
    </cofactor>
</comment>
<dbReference type="InterPro" id="IPR004113">
    <property type="entry name" value="FAD-bd_oxidored_4_C"/>
</dbReference>
<evidence type="ECO:0000259" key="5">
    <source>
        <dbReference type="PROSITE" id="PS51387"/>
    </source>
</evidence>
<dbReference type="PANTHER" id="PTHR42934:SF2">
    <property type="entry name" value="GLYCOLATE OXIDASE SUBUNIT GLCD"/>
    <property type="match status" value="1"/>
</dbReference>
<dbReference type="Gene3D" id="1.10.45.10">
    <property type="entry name" value="Vanillyl-alcohol Oxidase, Chain A, domain 4"/>
    <property type="match status" value="1"/>
</dbReference>
<keyword evidence="3" id="KW-0274">FAD</keyword>
<evidence type="ECO:0000313" key="7">
    <source>
        <dbReference type="Proteomes" id="UP001484239"/>
    </source>
</evidence>
<dbReference type="InterPro" id="IPR051914">
    <property type="entry name" value="FAD-linked_OxidoTrans_Type4"/>
</dbReference>
<dbReference type="InterPro" id="IPR036318">
    <property type="entry name" value="FAD-bd_PCMH-like_sf"/>
</dbReference>
<dbReference type="EMBL" id="JBBHLI010000003">
    <property type="protein sequence ID" value="MEK9500892.1"/>
    <property type="molecule type" value="Genomic_DNA"/>
</dbReference>
<dbReference type="SUPFAM" id="SSF56176">
    <property type="entry name" value="FAD-binding/transporter-associated domain-like"/>
    <property type="match status" value="1"/>
</dbReference>
<keyword evidence="4" id="KW-0560">Oxidoreductase</keyword>
<evidence type="ECO:0000256" key="4">
    <source>
        <dbReference type="ARBA" id="ARBA00023002"/>
    </source>
</evidence>
<protein>
    <submittedName>
        <fullName evidence="6">FAD-binding oxidoreductase</fullName>
    </submittedName>
</protein>
<dbReference type="InterPro" id="IPR016164">
    <property type="entry name" value="FAD-linked_Oxase-like_C"/>
</dbReference>
<proteinExistence type="predicted"/>
<keyword evidence="7" id="KW-1185">Reference proteome</keyword>
<dbReference type="Proteomes" id="UP001484239">
    <property type="component" value="Unassembled WGS sequence"/>
</dbReference>
<keyword evidence="2" id="KW-0285">Flavoprotein</keyword>
<comment type="caution">
    <text evidence="6">The sequence shown here is derived from an EMBL/GenBank/DDBJ whole genome shotgun (WGS) entry which is preliminary data.</text>
</comment>
<feature type="domain" description="FAD-binding PCMH-type" evidence="5">
    <location>
        <begin position="35"/>
        <end position="219"/>
    </location>
</feature>
<dbReference type="InterPro" id="IPR016171">
    <property type="entry name" value="Vanillyl_alc_oxidase_C-sub2"/>
</dbReference>
<dbReference type="InterPro" id="IPR006094">
    <property type="entry name" value="Oxid_FAD_bind_N"/>
</dbReference>
<organism evidence="6 7">
    <name type="scientific">Gaopeijia maritima</name>
    <dbReference type="NCBI Taxonomy" id="3119007"/>
    <lineage>
        <taxon>Bacteria</taxon>
        <taxon>Pseudomonadati</taxon>
        <taxon>Gemmatimonadota</taxon>
        <taxon>Longimicrobiia</taxon>
        <taxon>Gaopeijiales</taxon>
        <taxon>Gaopeijiaceae</taxon>
        <taxon>Gaopeijia</taxon>
    </lineage>
</organism>
<dbReference type="Pfam" id="PF02913">
    <property type="entry name" value="FAD-oxidase_C"/>
    <property type="match status" value="1"/>
</dbReference>
<evidence type="ECO:0000256" key="3">
    <source>
        <dbReference type="ARBA" id="ARBA00022827"/>
    </source>
</evidence>
<dbReference type="RefSeq" id="WP_405286708.1">
    <property type="nucleotide sequence ID" value="NZ_JBBHLI010000003.1"/>
</dbReference>
<dbReference type="Gene3D" id="3.30.465.10">
    <property type="match status" value="1"/>
</dbReference>
<dbReference type="Pfam" id="PF01565">
    <property type="entry name" value="FAD_binding_4"/>
    <property type="match status" value="1"/>
</dbReference>
<dbReference type="InterPro" id="IPR016166">
    <property type="entry name" value="FAD-bd_PCMH"/>
</dbReference>
<dbReference type="Gene3D" id="3.30.70.2740">
    <property type="match status" value="1"/>
</dbReference>
<dbReference type="SUPFAM" id="SSF55103">
    <property type="entry name" value="FAD-linked oxidases, C-terminal domain"/>
    <property type="match status" value="1"/>
</dbReference>
<evidence type="ECO:0000256" key="1">
    <source>
        <dbReference type="ARBA" id="ARBA00001974"/>
    </source>
</evidence>
<dbReference type="PROSITE" id="PS51387">
    <property type="entry name" value="FAD_PCMH"/>
    <property type="match status" value="1"/>
</dbReference>
<reference evidence="6 7" key="1">
    <citation type="submission" date="2024-02" db="EMBL/GenBank/DDBJ databases">
        <title>A novel Gemmatimonadota bacterium.</title>
        <authorList>
            <person name="Du Z.-J."/>
            <person name="Ye Y.-Q."/>
        </authorList>
    </citation>
    <scope>NUCLEOTIDE SEQUENCE [LARGE SCALE GENOMIC DNA]</scope>
    <source>
        <strain evidence="6 7">DH-20</strain>
    </source>
</reference>
<accession>A0ABU9E819</accession>
<evidence type="ECO:0000256" key="2">
    <source>
        <dbReference type="ARBA" id="ARBA00022630"/>
    </source>
</evidence>
<name>A0ABU9E819_9BACT</name>
<sequence length="474" mass="50069">MATTDAGGRGATGGAGGFVADPDVCAAYATDVSGLREVPAAVVRPTSTAELLDALERARIDRLPITAAGAQTSTTGASIAAPGGAILSTRRLDGIVDLDVGARRVRVQPGVVLADLNRTLAEHGLFFAPDPTSENEATVGGSVACNASGARTLRYGPTRAHVAGLTLALADGRTVELRRPVLEKNTVGLIPAQDPVDWFVGSEGTLGVVVEAELALLPLPPRVVGLGIPFPDEASALAFVVAARTSEGVDPRCLEYFDPVSFGFAREAQGSGAWQDSEGTMVYLEEAGDDDPDFDAWLSLAEAHGARDHAIAVFDDEGQLRDARRFRHACPAAMHEATGPYLAAGGRRISTDWAVPFPEAADALAEARRAAREHGVDDPVVYGHLGNGHPHLNWVARDPDEVHRIEACVEEILKRTVLPRAGTVAAEHGVGKLKARWLPLQMSDLQIGLMRAVKRELDPHDLFGRGNIFDSNTP</sequence>
<evidence type="ECO:0000313" key="6">
    <source>
        <dbReference type="EMBL" id="MEK9500892.1"/>
    </source>
</evidence>
<dbReference type="InterPro" id="IPR016169">
    <property type="entry name" value="FAD-bd_PCMH_sub2"/>
</dbReference>
<dbReference type="PANTHER" id="PTHR42934">
    <property type="entry name" value="GLYCOLATE OXIDASE SUBUNIT GLCD"/>
    <property type="match status" value="1"/>
</dbReference>
<gene>
    <name evidence="6" type="ORF">WI372_07880</name>
</gene>